<accession>A0A1M6JD07</accession>
<evidence type="ECO:0000313" key="2">
    <source>
        <dbReference type="EMBL" id="SHJ44577.1"/>
    </source>
</evidence>
<dbReference type="EMBL" id="FQZT01000008">
    <property type="protein sequence ID" value="SHJ44577.1"/>
    <property type="molecule type" value="Genomic_DNA"/>
</dbReference>
<dbReference type="RefSeq" id="WP_072908975.1">
    <property type="nucleotide sequence ID" value="NZ_FQZT01000008.1"/>
</dbReference>
<dbReference type="InterPro" id="IPR035923">
    <property type="entry name" value="TT1751-like_sf"/>
</dbReference>
<dbReference type="OrthoDB" id="5395829at2"/>
<keyword evidence="3" id="KW-1185">Reference proteome</keyword>
<dbReference type="AlphaFoldDB" id="A0A1M6JD07"/>
<gene>
    <name evidence="2" type="ORF">SAMN02745165_02400</name>
</gene>
<dbReference type="Pfam" id="PF03625">
    <property type="entry name" value="DUF302"/>
    <property type="match status" value="1"/>
</dbReference>
<evidence type="ECO:0000259" key="1">
    <source>
        <dbReference type="Pfam" id="PF03625"/>
    </source>
</evidence>
<protein>
    <recommendedName>
        <fullName evidence="1">DUF302 domain-containing protein</fullName>
    </recommendedName>
</protein>
<dbReference type="STRING" id="1122189.SAMN02745165_02400"/>
<evidence type="ECO:0000313" key="3">
    <source>
        <dbReference type="Proteomes" id="UP000184171"/>
    </source>
</evidence>
<dbReference type="InterPro" id="IPR005180">
    <property type="entry name" value="DUF302"/>
</dbReference>
<reference evidence="2 3" key="1">
    <citation type="submission" date="2016-11" db="EMBL/GenBank/DDBJ databases">
        <authorList>
            <person name="Jaros S."/>
            <person name="Januszkiewicz K."/>
            <person name="Wedrychowicz H."/>
        </authorList>
    </citation>
    <scope>NUCLEOTIDE SEQUENCE [LARGE SCALE GENOMIC DNA]</scope>
    <source>
        <strain evidence="2 3">DSM 5091</strain>
    </source>
</reference>
<organism evidence="2 3">
    <name type="scientific">Malonomonas rubra DSM 5091</name>
    <dbReference type="NCBI Taxonomy" id="1122189"/>
    <lineage>
        <taxon>Bacteria</taxon>
        <taxon>Pseudomonadati</taxon>
        <taxon>Thermodesulfobacteriota</taxon>
        <taxon>Desulfuromonadia</taxon>
        <taxon>Desulfuromonadales</taxon>
        <taxon>Geopsychrobacteraceae</taxon>
        <taxon>Malonomonas</taxon>
    </lineage>
</organism>
<name>A0A1M6JD07_MALRU</name>
<dbReference type="Gene3D" id="3.30.310.70">
    <property type="entry name" value="TT1751-like domain"/>
    <property type="match status" value="1"/>
</dbReference>
<sequence>MSASIYHAETSKPVDQFIKDFAVAADKRGFLIHNEDKMEMAHTFGKHGVEVAEGFDMHMVQVCKPNKAAMTLSKNPERCVLLPKFVFVFTKDGTTAVRMLRFSAERVAELIDDAEFPNSVVESFNTIIAMIEEAL</sequence>
<proteinExistence type="predicted"/>
<dbReference type="SUPFAM" id="SSF103247">
    <property type="entry name" value="TT1751-like"/>
    <property type="match status" value="1"/>
</dbReference>
<dbReference type="Proteomes" id="UP000184171">
    <property type="component" value="Unassembled WGS sequence"/>
</dbReference>
<feature type="domain" description="DUF302" evidence="1">
    <location>
        <begin position="56"/>
        <end position="100"/>
    </location>
</feature>